<evidence type="ECO:0000256" key="1">
    <source>
        <dbReference type="SAM" id="MobiDB-lite"/>
    </source>
</evidence>
<evidence type="ECO:0000313" key="4">
    <source>
        <dbReference type="EMBL" id="GAA1079603.1"/>
    </source>
</evidence>
<dbReference type="Pfam" id="PF25231">
    <property type="entry name" value="DUF7847"/>
    <property type="match status" value="1"/>
</dbReference>
<dbReference type="Proteomes" id="UP001499987">
    <property type="component" value="Unassembled WGS sequence"/>
</dbReference>
<gene>
    <name evidence="4" type="ORF">GCM10009663_22470</name>
</gene>
<feature type="transmembrane region" description="Helical" evidence="2">
    <location>
        <begin position="247"/>
        <end position="273"/>
    </location>
</feature>
<feature type="region of interest" description="Disordered" evidence="1">
    <location>
        <begin position="1"/>
        <end position="80"/>
    </location>
</feature>
<feature type="domain" description="DUF7847" evidence="3">
    <location>
        <begin position="132"/>
        <end position="361"/>
    </location>
</feature>
<keyword evidence="5" id="KW-1185">Reference proteome</keyword>
<keyword evidence="2" id="KW-1133">Transmembrane helix</keyword>
<name>A0ABN1THP0_9ACTN</name>
<feature type="transmembrane region" description="Helical" evidence="2">
    <location>
        <begin position="126"/>
        <end position="149"/>
    </location>
</feature>
<protein>
    <recommendedName>
        <fullName evidence="3">DUF7847 domain-containing protein</fullName>
    </recommendedName>
</protein>
<dbReference type="InterPro" id="IPR057169">
    <property type="entry name" value="DUF7847"/>
</dbReference>
<evidence type="ECO:0000259" key="3">
    <source>
        <dbReference type="Pfam" id="PF25231"/>
    </source>
</evidence>
<keyword evidence="2" id="KW-0472">Membrane</keyword>
<dbReference type="PANTHER" id="PTHR33133">
    <property type="entry name" value="OS08G0107100 PROTEIN-RELATED"/>
    <property type="match status" value="1"/>
</dbReference>
<organism evidence="4 5">
    <name type="scientific">Kitasatospora arboriphila</name>
    <dbReference type="NCBI Taxonomy" id="258052"/>
    <lineage>
        <taxon>Bacteria</taxon>
        <taxon>Bacillati</taxon>
        <taxon>Actinomycetota</taxon>
        <taxon>Actinomycetes</taxon>
        <taxon>Kitasatosporales</taxon>
        <taxon>Streptomycetaceae</taxon>
        <taxon>Kitasatospora</taxon>
    </lineage>
</organism>
<comment type="caution">
    <text evidence="4">The sequence shown here is derived from an EMBL/GenBank/DDBJ whole genome shotgun (WGS) entry which is preliminary data.</text>
</comment>
<feature type="transmembrane region" description="Helical" evidence="2">
    <location>
        <begin position="169"/>
        <end position="188"/>
    </location>
</feature>
<feature type="transmembrane region" description="Helical" evidence="2">
    <location>
        <begin position="344"/>
        <end position="373"/>
    </location>
</feature>
<keyword evidence="2" id="KW-0812">Transmembrane</keyword>
<accession>A0ABN1THP0</accession>
<feature type="transmembrane region" description="Helical" evidence="2">
    <location>
        <begin position="208"/>
        <end position="235"/>
    </location>
</feature>
<feature type="compositionally biased region" description="Gly residues" evidence="1">
    <location>
        <begin position="34"/>
        <end position="45"/>
    </location>
</feature>
<proteinExistence type="predicted"/>
<dbReference type="PANTHER" id="PTHR33133:SF1">
    <property type="entry name" value="EXPRESSED PROTEIN-RELATED"/>
    <property type="match status" value="1"/>
</dbReference>
<feature type="compositionally biased region" description="Low complexity" evidence="1">
    <location>
        <begin position="55"/>
        <end position="65"/>
    </location>
</feature>
<evidence type="ECO:0000256" key="2">
    <source>
        <dbReference type="SAM" id="Phobius"/>
    </source>
</evidence>
<dbReference type="EMBL" id="BAAALD010000016">
    <property type="protein sequence ID" value="GAA1079603.1"/>
    <property type="molecule type" value="Genomic_DNA"/>
</dbReference>
<dbReference type="RefSeq" id="WP_344623391.1">
    <property type="nucleotide sequence ID" value="NZ_BAAALD010000016.1"/>
</dbReference>
<feature type="transmembrane region" description="Helical" evidence="2">
    <location>
        <begin position="294"/>
        <end position="324"/>
    </location>
</feature>
<feature type="compositionally biased region" description="Gly residues" evidence="1">
    <location>
        <begin position="66"/>
        <end position="80"/>
    </location>
</feature>
<sequence>MTDTPGWASPGSPEPPRDDVRPPAGPPSGAVGDAAGGPGPYGGAYGSIPHQGQSGDAPGPGHYGAAPGGPGPYGGAPGPYGGGPGQYGGWGAPLSPKPGVVPLRPLGVGEILDGAVTTVRRHWRTALGLSLGLAALQQLLSALGQFWAYEQPGDLTEVVALLAPVPLEVLVGVVAIGMLTMVVSKAVLGQPVTLREAWQTARPRLAALTGLTLLTGLIAAAPFVPGFALLVAGIVDDVNEPLLGLGLILLLAALPLALWLTIGLSLAAPALVLERQGVLAAMSRSRRLVRGSWWRLFGINVLTRVLMFIASSMILTPFSIAAMLVSGDFVGNADNPMSVALPPLGLLIVAIGGTIVATFTIPLGAAVNVLLYIDQRIRREALDIELARAAGLPEYGSAGWSGQPTPPGV</sequence>
<reference evidence="4 5" key="1">
    <citation type="journal article" date="2019" name="Int. J. Syst. Evol. Microbiol.">
        <title>The Global Catalogue of Microorganisms (GCM) 10K type strain sequencing project: providing services to taxonomists for standard genome sequencing and annotation.</title>
        <authorList>
            <consortium name="The Broad Institute Genomics Platform"/>
            <consortium name="The Broad Institute Genome Sequencing Center for Infectious Disease"/>
            <person name="Wu L."/>
            <person name="Ma J."/>
        </authorList>
    </citation>
    <scope>NUCLEOTIDE SEQUENCE [LARGE SCALE GENOMIC DNA]</scope>
    <source>
        <strain evidence="4 5">JCM 13002</strain>
    </source>
</reference>
<evidence type="ECO:0000313" key="5">
    <source>
        <dbReference type="Proteomes" id="UP001499987"/>
    </source>
</evidence>